<accession>A0A517LL86</accession>
<keyword evidence="4 8" id="KW-0812">Transmembrane</keyword>
<keyword evidence="5 8" id="KW-0256">Endoplasmic reticulum</keyword>
<proteinExistence type="inferred from homology"/>
<gene>
    <name evidence="8" type="primary">GET1</name>
    <name evidence="11" type="ORF">FKW77_003773</name>
</gene>
<feature type="topological domain" description="Cytoplasmic" evidence="8">
    <location>
        <begin position="173"/>
        <end position="206"/>
    </location>
</feature>
<dbReference type="HAMAP" id="MF_03113">
    <property type="entry name" value="Get1"/>
    <property type="match status" value="1"/>
</dbReference>
<dbReference type="Gene3D" id="1.10.287.660">
    <property type="entry name" value="Helix hairpin bin"/>
    <property type="match status" value="1"/>
</dbReference>
<comment type="subcellular location">
    <subcellularLocation>
        <location evidence="1">Endoplasmic reticulum membrane</location>
        <topology evidence="1">Multi-pass membrane protein</topology>
    </subcellularLocation>
</comment>
<evidence type="ECO:0000256" key="6">
    <source>
        <dbReference type="ARBA" id="ARBA00022989"/>
    </source>
</evidence>
<evidence type="ECO:0000256" key="10">
    <source>
        <dbReference type="SAM" id="SignalP"/>
    </source>
</evidence>
<dbReference type="STRING" id="50376.A0A517LL86"/>
<dbReference type="InterPro" id="IPR029012">
    <property type="entry name" value="Helix_hairpin_bin_sf"/>
</dbReference>
<feature type="signal peptide" evidence="10">
    <location>
        <begin position="1"/>
        <end position="20"/>
    </location>
</feature>
<dbReference type="InterPro" id="IPR027538">
    <property type="entry name" value="Get1_fungi"/>
</dbReference>
<dbReference type="GO" id="GO:0071816">
    <property type="term" value="P:tail-anchored membrane protein insertion into ER membrane"/>
    <property type="evidence" value="ECO:0007669"/>
    <property type="project" value="InterPro"/>
</dbReference>
<dbReference type="GO" id="GO:0043529">
    <property type="term" value="C:GET complex"/>
    <property type="evidence" value="ECO:0007669"/>
    <property type="project" value="InterPro"/>
</dbReference>
<feature type="topological domain" description="Lumenal" evidence="8">
    <location>
        <begin position="1"/>
        <end position="4"/>
    </location>
</feature>
<evidence type="ECO:0000256" key="5">
    <source>
        <dbReference type="ARBA" id="ARBA00022824"/>
    </source>
</evidence>
<dbReference type="EMBL" id="CP042199">
    <property type="protein sequence ID" value="QDS76394.1"/>
    <property type="molecule type" value="Genomic_DNA"/>
</dbReference>
<dbReference type="InterPro" id="IPR028945">
    <property type="entry name" value="Get1"/>
</dbReference>
<comment type="caution">
    <text evidence="8">Lacks conserved residue(s) required for the propagation of feature annotation.</text>
</comment>
<dbReference type="PANTHER" id="PTHR42650:SF1">
    <property type="entry name" value="GUIDED ENTRY OF TAIL-ANCHORED PROTEINS FACTOR 1"/>
    <property type="match status" value="1"/>
</dbReference>
<evidence type="ECO:0000313" key="12">
    <source>
        <dbReference type="Proteomes" id="UP000316270"/>
    </source>
</evidence>
<keyword evidence="8" id="KW-0175">Coiled coil</keyword>
<feature type="transmembrane region" description="Helical" evidence="9">
    <location>
        <begin position="160"/>
        <end position="187"/>
    </location>
</feature>
<dbReference type="OrthoDB" id="69461at2759"/>
<dbReference type="AlphaFoldDB" id="A0A517LL86"/>
<feature type="coiled-coil region" evidence="8">
    <location>
        <begin position="48"/>
        <end position="94"/>
    </location>
</feature>
<evidence type="ECO:0000256" key="7">
    <source>
        <dbReference type="ARBA" id="ARBA00023136"/>
    </source>
</evidence>
<keyword evidence="7 8" id="KW-0472">Membrane</keyword>
<evidence type="ECO:0000256" key="3">
    <source>
        <dbReference type="ARBA" id="ARBA00022448"/>
    </source>
</evidence>
<dbReference type="Proteomes" id="UP000316270">
    <property type="component" value="Chromosome 15"/>
</dbReference>
<evidence type="ECO:0000313" key="11">
    <source>
        <dbReference type="EMBL" id="QDS76394.1"/>
    </source>
</evidence>
<sequence length="206" mass="22902">MPSLLLVTFLLELTLHLINTIGTTPINESLWSAYTTILPSQAEGSAKVTTLKREVVRLKRELAATSAQDDFAKWAKLKRQHDKAAAEYEKLASETNGAKTSFISRTNTVRTILTTGLKLFLQFWYSKQALFWIPKGWIPYYAEWILSFPRAPLGSVSLQVWTLACSSVVAMVSEALVAALVLGVGAMKEKRKEVGKKERVETPVAT</sequence>
<dbReference type="Pfam" id="PF04420">
    <property type="entry name" value="CHD5"/>
    <property type="match status" value="1"/>
</dbReference>
<keyword evidence="12" id="KW-1185">Reference proteome</keyword>
<keyword evidence="6 8" id="KW-1133">Transmembrane helix</keyword>
<comment type="similarity">
    <text evidence="2 8">Belongs to the WRB/GET1 family.</text>
</comment>
<dbReference type="GO" id="GO:0043495">
    <property type="term" value="F:protein-membrane adaptor activity"/>
    <property type="evidence" value="ECO:0007669"/>
    <property type="project" value="TreeGrafter"/>
</dbReference>
<keyword evidence="10" id="KW-0732">Signal</keyword>
<feature type="chain" id="PRO_5021905186" evidence="10">
    <location>
        <begin position="21"/>
        <end position="206"/>
    </location>
</feature>
<evidence type="ECO:0000256" key="1">
    <source>
        <dbReference type="ARBA" id="ARBA00004477"/>
    </source>
</evidence>
<name>A0A517LL86_9PEZI</name>
<protein>
    <submittedName>
        <fullName evidence="11">Uncharacterized protein</fullName>
    </submittedName>
</protein>
<evidence type="ECO:0000256" key="4">
    <source>
        <dbReference type="ARBA" id="ARBA00022692"/>
    </source>
</evidence>
<keyword evidence="3 8" id="KW-0813">Transport</keyword>
<dbReference type="PANTHER" id="PTHR42650">
    <property type="entry name" value="TAIL-ANCHORED PROTEIN INSERTION RECEPTOR WRB"/>
    <property type="match status" value="1"/>
</dbReference>
<evidence type="ECO:0000256" key="8">
    <source>
        <dbReference type="HAMAP-Rule" id="MF_03113"/>
    </source>
</evidence>
<evidence type="ECO:0000256" key="2">
    <source>
        <dbReference type="ARBA" id="ARBA00010799"/>
    </source>
</evidence>
<reference evidence="11 12" key="1">
    <citation type="submission" date="2019-07" db="EMBL/GenBank/DDBJ databases">
        <title>Finished genome of Venturia effusa.</title>
        <authorList>
            <person name="Young C.A."/>
            <person name="Cox M.P."/>
            <person name="Ganley A.R.D."/>
            <person name="David W.J."/>
        </authorList>
    </citation>
    <scope>NUCLEOTIDE SEQUENCE [LARGE SCALE GENOMIC DNA]</scope>
    <source>
        <strain evidence="12">albino</strain>
    </source>
</reference>
<dbReference type="GO" id="GO:0005789">
    <property type="term" value="C:endoplasmic reticulum membrane"/>
    <property type="evidence" value="ECO:0007669"/>
    <property type="project" value="UniProtKB-SubCell"/>
</dbReference>
<evidence type="ECO:0000256" key="9">
    <source>
        <dbReference type="SAM" id="Phobius"/>
    </source>
</evidence>
<organism evidence="11 12">
    <name type="scientific">Venturia effusa</name>
    <dbReference type="NCBI Taxonomy" id="50376"/>
    <lineage>
        <taxon>Eukaryota</taxon>
        <taxon>Fungi</taxon>
        <taxon>Dikarya</taxon>
        <taxon>Ascomycota</taxon>
        <taxon>Pezizomycotina</taxon>
        <taxon>Dothideomycetes</taxon>
        <taxon>Pleosporomycetidae</taxon>
        <taxon>Venturiales</taxon>
        <taxon>Venturiaceae</taxon>
        <taxon>Venturia</taxon>
    </lineage>
</organism>